<proteinExistence type="predicted"/>
<evidence type="ECO:0000313" key="1">
    <source>
        <dbReference type="EMBL" id="KAI2388268.1"/>
    </source>
</evidence>
<accession>A0ACB8UYE6</accession>
<name>A0ACB8UYE6_9EURO</name>
<sequence length="648" mass="69809">MSVPASYDQLRTHLELISSNPSTNLDIRLVEKLQAELVAISDPQILAAILVQIADVFATLQNDPTPLTNLGIKAATYLSFSQIQAIEPPVSLIAGIRAPSPPINLLSLFLLRKASESASDAAVIAGNPALLTTLVEAWLTTSSTAVAEAALDVLWSLLEVDNPNSIQGNDESDKTKAAGQGLVWRRLFGDSTVYKLLFSICSFDTAGQSGQPKKREKSVAQGRFLDFVTRLGTLSWTTLTTSHFPDIELKFKSKHLLEFAACRMVDTDDVLLHMTLIHFFCELLKINAPGIKQSCDAAQKSHPKFSSPSLEFLISSGLHCRTMNSYINPSILNPAEAPYLSGPIMSYVSLYAQLYPNHLLQNPQPFLDGILTGIHRSLDIPSAQWAHGTVPSGDLNILASLPRVMILEAGKRSLNPLLTVPSKPLHKNTLDALGRIFSGPSPTPSIDSEQQIVLNGPLTSAHAEAAAARTLYFQYLNEHTDIWANVVAAAETVAMTDTALAAIAFITSVATANWASNPSSNQLGTSFAIPTEDEIEQLGPSPAGNLPRHGSWALLVPPALTVVLPYLFKDPQTYANFVAGGRGDTESAVWRVATAKYDALVALESSIEKIGGDTSGFSDLMRSLKRRVSQGPWGNTSQVGSRVDALEL</sequence>
<reference evidence="1" key="1">
    <citation type="journal article" date="2022" name="bioRxiv">
        <title>Population genetic analysis of Ophidiomyces ophidiicola, the causative agent of snake fungal disease, indicates recent introductions to the USA.</title>
        <authorList>
            <person name="Ladner J.T."/>
            <person name="Palmer J.M."/>
            <person name="Ettinger C.L."/>
            <person name="Stajich J.E."/>
            <person name="Farrell T.M."/>
            <person name="Glorioso B.M."/>
            <person name="Lawson B."/>
            <person name="Price S.J."/>
            <person name="Stengle A.G."/>
            <person name="Grear D.A."/>
            <person name="Lorch J.M."/>
        </authorList>
    </citation>
    <scope>NUCLEOTIDE SEQUENCE</scope>
    <source>
        <strain evidence="1">NWHC 24266-5</strain>
    </source>
</reference>
<protein>
    <submittedName>
        <fullName evidence="1">Uncharacterized protein</fullName>
    </submittedName>
</protein>
<comment type="caution">
    <text evidence="1">The sequence shown here is derived from an EMBL/GenBank/DDBJ whole genome shotgun (WGS) entry which is preliminary data.</text>
</comment>
<organism evidence="1">
    <name type="scientific">Ophidiomyces ophidiicola</name>
    <dbReference type="NCBI Taxonomy" id="1387563"/>
    <lineage>
        <taxon>Eukaryota</taxon>
        <taxon>Fungi</taxon>
        <taxon>Dikarya</taxon>
        <taxon>Ascomycota</taxon>
        <taxon>Pezizomycotina</taxon>
        <taxon>Eurotiomycetes</taxon>
        <taxon>Eurotiomycetidae</taxon>
        <taxon>Onygenales</taxon>
        <taxon>Onygenaceae</taxon>
        <taxon>Ophidiomyces</taxon>
    </lineage>
</organism>
<gene>
    <name evidence="1" type="ORF">LOY88_002668</name>
</gene>
<dbReference type="EMBL" id="JALBCA010000032">
    <property type="protein sequence ID" value="KAI2388268.1"/>
    <property type="molecule type" value="Genomic_DNA"/>
</dbReference>